<proteinExistence type="predicted"/>
<dbReference type="EMBL" id="UFVR01000004">
    <property type="protein sequence ID" value="SUX44215.1"/>
    <property type="molecule type" value="Genomic_DNA"/>
</dbReference>
<evidence type="ECO:0000313" key="2">
    <source>
        <dbReference type="EMBL" id="SUX44215.1"/>
    </source>
</evidence>
<name>A0A381FCC3_9FLAO</name>
<keyword evidence="1" id="KW-1133">Transmembrane helix</keyword>
<sequence length="44" mass="4839">MKKLLTGLTVGISAITALIYLSGYGYIFKAIGINLKKRPTYPIH</sequence>
<evidence type="ECO:0000313" key="3">
    <source>
        <dbReference type="Proteomes" id="UP000254282"/>
    </source>
</evidence>
<evidence type="ECO:0000256" key="1">
    <source>
        <dbReference type="SAM" id="Phobius"/>
    </source>
</evidence>
<dbReference type="Proteomes" id="UP000254282">
    <property type="component" value="Unassembled WGS sequence"/>
</dbReference>
<organism evidence="2 3">
    <name type="scientific">Chryseobacterium indoltheticum</name>
    <dbReference type="NCBI Taxonomy" id="254"/>
    <lineage>
        <taxon>Bacteria</taxon>
        <taxon>Pseudomonadati</taxon>
        <taxon>Bacteroidota</taxon>
        <taxon>Flavobacteriia</taxon>
        <taxon>Flavobacteriales</taxon>
        <taxon>Weeksellaceae</taxon>
        <taxon>Chryseobacterium group</taxon>
        <taxon>Chryseobacterium</taxon>
    </lineage>
</organism>
<keyword evidence="1" id="KW-0812">Transmembrane</keyword>
<keyword evidence="1" id="KW-0472">Membrane</keyword>
<feature type="transmembrane region" description="Helical" evidence="1">
    <location>
        <begin position="6"/>
        <end position="28"/>
    </location>
</feature>
<gene>
    <name evidence="2" type="ORF">NCTC13532_00696</name>
</gene>
<dbReference type="AlphaFoldDB" id="A0A381FCC3"/>
<protein>
    <submittedName>
        <fullName evidence="2">Uncharacterized protein</fullName>
    </submittedName>
</protein>
<accession>A0A381FCC3</accession>
<reference evidence="2 3" key="1">
    <citation type="submission" date="2018-06" db="EMBL/GenBank/DDBJ databases">
        <authorList>
            <consortium name="Pathogen Informatics"/>
            <person name="Doyle S."/>
        </authorList>
    </citation>
    <scope>NUCLEOTIDE SEQUENCE [LARGE SCALE GENOMIC DNA]</scope>
    <source>
        <strain evidence="2 3">NCTC13532</strain>
    </source>
</reference>